<evidence type="ECO:0000259" key="10">
    <source>
        <dbReference type="Pfam" id="PF00345"/>
    </source>
</evidence>
<dbReference type="Pfam" id="PF00345">
    <property type="entry name" value="PapD_N"/>
    <property type="match status" value="1"/>
</dbReference>
<proteinExistence type="inferred from homology"/>
<dbReference type="AlphaFoldDB" id="A0A239AM79"/>
<gene>
    <name evidence="12" type="ORF">SAMN05216255_1316</name>
</gene>
<evidence type="ECO:0000256" key="3">
    <source>
        <dbReference type="ARBA" id="ARBA00022558"/>
    </source>
</evidence>
<dbReference type="InterPro" id="IPR008962">
    <property type="entry name" value="PapD-like_sf"/>
</dbReference>
<feature type="domain" description="Pili assembly chaperone N-terminal" evidence="10">
    <location>
        <begin position="26"/>
        <end position="148"/>
    </location>
</feature>
<dbReference type="PANTHER" id="PTHR30251">
    <property type="entry name" value="PILUS ASSEMBLY CHAPERONE"/>
    <property type="match status" value="1"/>
</dbReference>
<evidence type="ECO:0000313" key="13">
    <source>
        <dbReference type="Proteomes" id="UP000242915"/>
    </source>
</evidence>
<dbReference type="InterPro" id="IPR018046">
    <property type="entry name" value="Pili_assmbl_chaperone_CS"/>
</dbReference>
<name>A0A239AM79_9PSED</name>
<keyword evidence="4 9" id="KW-0732">Signal</keyword>
<reference evidence="13" key="1">
    <citation type="submission" date="2017-06" db="EMBL/GenBank/DDBJ databases">
        <authorList>
            <person name="Varghese N."/>
            <person name="Submissions S."/>
        </authorList>
    </citation>
    <scope>NUCLEOTIDE SEQUENCE [LARGE SCALE GENOMIC DNA]</scope>
    <source>
        <strain evidence="13">CIP 108523</strain>
    </source>
</reference>
<dbReference type="PANTHER" id="PTHR30251:SF2">
    <property type="entry name" value="FIMBRIAL CHAPERONE YADV-RELATED"/>
    <property type="match status" value="1"/>
</dbReference>
<feature type="domain" description="Pili assembly chaperone C-terminal" evidence="11">
    <location>
        <begin position="175"/>
        <end position="238"/>
    </location>
</feature>
<dbReference type="Pfam" id="PF02753">
    <property type="entry name" value="PapD_C"/>
    <property type="match status" value="1"/>
</dbReference>
<dbReference type="SUPFAM" id="SSF49584">
    <property type="entry name" value="Periplasmic chaperone C-domain"/>
    <property type="match status" value="1"/>
</dbReference>
<dbReference type="InterPro" id="IPR016148">
    <property type="entry name" value="Pili_assmbl_chaperone_C"/>
</dbReference>
<dbReference type="SUPFAM" id="SSF49354">
    <property type="entry name" value="PapD-like"/>
    <property type="match status" value="1"/>
</dbReference>
<feature type="signal peptide" evidence="9">
    <location>
        <begin position="1"/>
        <end position="25"/>
    </location>
</feature>
<evidence type="ECO:0000256" key="5">
    <source>
        <dbReference type="ARBA" id="ARBA00022764"/>
    </source>
</evidence>
<dbReference type="RefSeq" id="WP_089359152.1">
    <property type="nucleotide sequence ID" value="NZ_FZOG01000001.1"/>
</dbReference>
<evidence type="ECO:0000313" key="12">
    <source>
        <dbReference type="EMBL" id="SNR96785.1"/>
    </source>
</evidence>
<keyword evidence="6 8" id="KW-0143">Chaperone</keyword>
<comment type="subcellular location">
    <subcellularLocation>
        <location evidence="1 8">Periplasm</location>
    </subcellularLocation>
</comment>
<dbReference type="Gene3D" id="2.60.40.10">
    <property type="entry name" value="Immunoglobulins"/>
    <property type="match status" value="2"/>
</dbReference>
<dbReference type="EMBL" id="FZOG01000001">
    <property type="protein sequence ID" value="SNR96785.1"/>
    <property type="molecule type" value="Genomic_DNA"/>
</dbReference>
<dbReference type="GO" id="GO:0071555">
    <property type="term" value="P:cell wall organization"/>
    <property type="evidence" value="ECO:0007669"/>
    <property type="project" value="InterPro"/>
</dbReference>
<comment type="similarity">
    <text evidence="2 8">Belongs to the periplasmic pilus chaperone family.</text>
</comment>
<keyword evidence="7" id="KW-0393">Immunoglobulin domain</keyword>
<keyword evidence="13" id="KW-1185">Reference proteome</keyword>
<dbReference type="InterPro" id="IPR013783">
    <property type="entry name" value="Ig-like_fold"/>
</dbReference>
<evidence type="ECO:0000256" key="4">
    <source>
        <dbReference type="ARBA" id="ARBA00022729"/>
    </source>
</evidence>
<dbReference type="InterPro" id="IPR016147">
    <property type="entry name" value="Pili_assmbl_chaperone_N"/>
</dbReference>
<dbReference type="InterPro" id="IPR050643">
    <property type="entry name" value="Periplasmic_pilus_chap"/>
</dbReference>
<protein>
    <submittedName>
        <fullName evidence="12">Chaperone protein EcpD</fullName>
    </submittedName>
</protein>
<evidence type="ECO:0000256" key="2">
    <source>
        <dbReference type="ARBA" id="ARBA00007399"/>
    </source>
</evidence>
<dbReference type="GO" id="GO:0030288">
    <property type="term" value="C:outer membrane-bounded periplasmic space"/>
    <property type="evidence" value="ECO:0007669"/>
    <property type="project" value="InterPro"/>
</dbReference>
<evidence type="ECO:0000256" key="8">
    <source>
        <dbReference type="RuleBase" id="RU003918"/>
    </source>
</evidence>
<accession>A0A239AM79</accession>
<dbReference type="InterPro" id="IPR001829">
    <property type="entry name" value="Pili_assmbl_chaperone_bac"/>
</dbReference>
<keyword evidence="5" id="KW-0574">Periplasm</keyword>
<dbReference type="PROSITE" id="PS00635">
    <property type="entry name" value="PILI_CHAPERONE"/>
    <property type="match status" value="1"/>
</dbReference>
<feature type="chain" id="PRO_5012330952" evidence="9">
    <location>
        <begin position="26"/>
        <end position="246"/>
    </location>
</feature>
<organism evidence="12 13">
    <name type="scientific">Pseudomonas segetis</name>
    <dbReference type="NCBI Taxonomy" id="298908"/>
    <lineage>
        <taxon>Bacteria</taxon>
        <taxon>Pseudomonadati</taxon>
        <taxon>Pseudomonadota</taxon>
        <taxon>Gammaproteobacteria</taxon>
        <taxon>Pseudomonadales</taxon>
        <taxon>Pseudomonadaceae</taxon>
        <taxon>Pseudomonas</taxon>
    </lineage>
</organism>
<dbReference type="PRINTS" id="PR00969">
    <property type="entry name" value="CHAPERONPILI"/>
</dbReference>
<evidence type="ECO:0000259" key="11">
    <source>
        <dbReference type="Pfam" id="PF02753"/>
    </source>
</evidence>
<evidence type="ECO:0000256" key="6">
    <source>
        <dbReference type="ARBA" id="ARBA00023186"/>
    </source>
</evidence>
<dbReference type="Proteomes" id="UP000242915">
    <property type="component" value="Unassembled WGS sequence"/>
</dbReference>
<sequence>MRSALRKMTSCLLAGLLVAPLMVQAGVQIAGTRFIYPAGEREINVRLTNTANKPALVQAWLDAGDPSVQPGAEQLPFVVLPPLVRVEANKGQTLRVVHVGGQLPKDQESVFWLNVLEVPPRAEGTDDRNVMQLAFRTRLKLFYRPEGLQGKLQDAVEKLSWTLVHASTGYALQARNDSAFHVSFAHIELKAGGKKYSLDSGGMVAPRATQDFPLKGLNGPVSSGQVQVNWLDDFGASREQSYELKR</sequence>
<dbReference type="FunFam" id="2.60.40.10:FF:000458">
    <property type="entry name" value="Molecular chaperone FimC"/>
    <property type="match status" value="1"/>
</dbReference>
<keyword evidence="3" id="KW-1029">Fimbrium biogenesis</keyword>
<evidence type="ECO:0000256" key="1">
    <source>
        <dbReference type="ARBA" id="ARBA00004418"/>
    </source>
</evidence>
<evidence type="ECO:0000256" key="9">
    <source>
        <dbReference type="SAM" id="SignalP"/>
    </source>
</evidence>
<evidence type="ECO:0000256" key="7">
    <source>
        <dbReference type="ARBA" id="ARBA00023319"/>
    </source>
</evidence>
<dbReference type="InterPro" id="IPR036316">
    <property type="entry name" value="Pili_assmbl_chap_C_dom_sf"/>
</dbReference>